<keyword evidence="2" id="KW-1015">Disulfide bond</keyword>
<dbReference type="InterPro" id="IPR035986">
    <property type="entry name" value="PKD_dom_sf"/>
</dbReference>
<keyword evidence="3" id="KW-0812">Transmembrane</keyword>
<keyword evidence="3" id="KW-0472">Membrane</keyword>
<name>V5BX49_9GAMM</name>
<dbReference type="eggNOG" id="COG3291">
    <property type="taxonomic scope" value="Bacteria"/>
</dbReference>
<dbReference type="FunFam" id="2.60.40.10:FF:000270">
    <property type="entry name" value="Cell surface protein"/>
    <property type="match status" value="1"/>
</dbReference>
<comment type="caution">
    <text evidence="6">The sequence shown here is derived from an EMBL/GenBank/DDBJ whole genome shotgun (WGS) entry which is preliminary data.</text>
</comment>
<evidence type="ECO:0000259" key="5">
    <source>
        <dbReference type="PROSITE" id="PS50853"/>
    </source>
</evidence>
<dbReference type="PANTHER" id="PTHR47635">
    <property type="entry name" value="CUB DOMAIN-CONTAINING PROTEIN"/>
    <property type="match status" value="1"/>
</dbReference>
<dbReference type="Proteomes" id="UP000017842">
    <property type="component" value="Unassembled WGS sequence"/>
</dbReference>
<protein>
    <submittedName>
        <fullName evidence="6">PDK repeat-containing protein</fullName>
    </submittedName>
</protein>
<dbReference type="InterPro" id="IPR013783">
    <property type="entry name" value="Ig-like_fold"/>
</dbReference>
<keyword evidence="3" id="KW-1133">Transmembrane helix</keyword>
<organism evidence="6 7">
    <name type="scientific">Methyloglobulus morosus KoM1</name>
    <dbReference type="NCBI Taxonomy" id="1116472"/>
    <lineage>
        <taxon>Bacteria</taxon>
        <taxon>Pseudomonadati</taxon>
        <taxon>Pseudomonadota</taxon>
        <taxon>Gammaproteobacteria</taxon>
        <taxon>Methylococcales</taxon>
        <taxon>Methylococcaceae</taxon>
        <taxon>Methyloglobulus</taxon>
    </lineage>
</organism>
<dbReference type="AlphaFoldDB" id="V5BX49"/>
<dbReference type="SUPFAM" id="SSF49299">
    <property type="entry name" value="PKD domain"/>
    <property type="match status" value="2"/>
</dbReference>
<dbReference type="PROSITE" id="PS50853">
    <property type="entry name" value="FN3"/>
    <property type="match status" value="1"/>
</dbReference>
<dbReference type="InterPro" id="IPR000601">
    <property type="entry name" value="PKD_dom"/>
</dbReference>
<accession>V5BX49</accession>
<dbReference type="Gene3D" id="2.60.120.200">
    <property type="match status" value="1"/>
</dbReference>
<dbReference type="InterPro" id="IPR006558">
    <property type="entry name" value="LamG-like"/>
</dbReference>
<dbReference type="InterPro" id="IPR022409">
    <property type="entry name" value="PKD/Chitinase_dom"/>
</dbReference>
<evidence type="ECO:0000313" key="7">
    <source>
        <dbReference type="Proteomes" id="UP000017842"/>
    </source>
</evidence>
<evidence type="ECO:0000256" key="2">
    <source>
        <dbReference type="ARBA" id="ARBA00023157"/>
    </source>
</evidence>
<dbReference type="PATRIC" id="fig|1116472.3.peg.1767"/>
<dbReference type="Gene3D" id="2.60.40.10">
    <property type="entry name" value="Immunoglobulins"/>
    <property type="match status" value="3"/>
</dbReference>
<dbReference type="CDD" id="cd00063">
    <property type="entry name" value="FN3"/>
    <property type="match status" value="1"/>
</dbReference>
<dbReference type="PROSITE" id="PS50093">
    <property type="entry name" value="PKD"/>
    <property type="match status" value="2"/>
</dbReference>
<feature type="domain" description="PKD" evidence="4">
    <location>
        <begin position="204"/>
        <end position="287"/>
    </location>
</feature>
<evidence type="ECO:0000256" key="1">
    <source>
        <dbReference type="ARBA" id="ARBA00022729"/>
    </source>
</evidence>
<keyword evidence="7" id="KW-1185">Reference proteome</keyword>
<dbReference type="Pfam" id="PF00041">
    <property type="entry name" value="fn3"/>
    <property type="match status" value="1"/>
</dbReference>
<dbReference type="PANTHER" id="PTHR47635:SF2">
    <property type="entry name" value="LAMG-LIKE JELLYROLL FOLD DOMAIN-CONTAINING PROTEIN"/>
    <property type="match status" value="1"/>
</dbReference>
<dbReference type="InterPro" id="IPR013320">
    <property type="entry name" value="ConA-like_dom_sf"/>
</dbReference>
<proteinExistence type="predicted"/>
<feature type="domain" description="Fibronectin type-III" evidence="5">
    <location>
        <begin position="24"/>
        <end position="115"/>
    </location>
</feature>
<dbReference type="Pfam" id="PF18911">
    <property type="entry name" value="PKD_4"/>
    <property type="match status" value="2"/>
</dbReference>
<dbReference type="RefSeq" id="WP_023494538.1">
    <property type="nucleotide sequence ID" value="NZ_AYLO01000055.1"/>
</dbReference>
<keyword evidence="1" id="KW-0732">Signal</keyword>
<dbReference type="STRING" id="1116472.MGMO_57c00190"/>
<reference evidence="6 7" key="1">
    <citation type="journal article" date="2013" name="Genome Announc.">
        <title>Draft Genome Sequence of the Methanotrophic Gammaproteobacterium Methyloglobulus morosus DSM 22980 Strain KoM1.</title>
        <authorList>
            <person name="Poehlein A."/>
            <person name="Deutzmann J.S."/>
            <person name="Daniel R."/>
            <person name="Simeonova D.D."/>
        </authorList>
    </citation>
    <scope>NUCLEOTIDE SEQUENCE [LARGE SCALE GENOMIC DNA]</scope>
    <source>
        <strain evidence="6 7">KoM1</strain>
    </source>
</reference>
<dbReference type="SMART" id="SM00560">
    <property type="entry name" value="LamGL"/>
    <property type="match status" value="1"/>
</dbReference>
<dbReference type="SMART" id="SM00089">
    <property type="entry name" value="PKD"/>
    <property type="match status" value="2"/>
</dbReference>
<dbReference type="eggNOG" id="COG0028">
    <property type="taxonomic scope" value="Bacteria"/>
</dbReference>
<evidence type="ECO:0000259" key="4">
    <source>
        <dbReference type="PROSITE" id="PS50093"/>
    </source>
</evidence>
<dbReference type="EMBL" id="AYLO01000055">
    <property type="protein sequence ID" value="ESS72439.1"/>
    <property type="molecule type" value="Genomic_DNA"/>
</dbReference>
<dbReference type="InterPro" id="IPR036116">
    <property type="entry name" value="FN3_sf"/>
</dbReference>
<evidence type="ECO:0000256" key="3">
    <source>
        <dbReference type="SAM" id="Phobius"/>
    </source>
</evidence>
<sequence length="659" mass="68283">MNTVFLDKPNPHFRGLNQSILLGLFLFLVSSYVFAGALNLAWDPSTSTGVAGYKLYYGQASKNYTSSVDVGNTTSYQMTGLTAGSTYFFALKAYNAAKSIESSFSNEASATISATTTLTADFTASQSSTSSTIESFTSTVTGIPSGTVPSYAWNFGDNTTSTASNPTKTYAAAGTYTVNLNVTAGTTSAAKSKAITVTLAAAPPVANFSASPTSTTVGVSVSFADTSTGSITSRSWNFGDGTTSSLQNPTHAYSAVGTYTVSLTATGSGGSNTKTSAITVSATPSVTNTNTGLVAAYGFEEASGTTVVDASGNGNNGVMTNAVRVAPGKFGNALQFNGTNALVKINDSASLKLTTGMTLEAWVMPSAINNLWKDVIEKGDDNYFLMATSNRSSVPVGGGTFGEINGTSALPVNTWTHLAVTYDGVTQRLFVNGAQVSSIARTGNIATSTGPLQIGGDSIYGQYFNGYIDEVRVYNRALAQTEIAADKDRAIGAVTSKVLMGDTKVESFANYKTQGVALAHQVVPTISGSPTQVSVYLDSSLTTATSIKVGVYTDRVDSSNIHHAGTLLAQGTLGTLKAGWNSVPISPLSTPFTVTAGKPYWLAILTTAGQFGYRYNSVSGTGLLEKSSSNRLTNLPTTWTGSTSGYITNATMSIYGMGN</sequence>
<dbReference type="Pfam" id="PF13385">
    <property type="entry name" value="Laminin_G_3"/>
    <property type="match status" value="1"/>
</dbReference>
<dbReference type="SUPFAM" id="SSF49265">
    <property type="entry name" value="Fibronectin type III"/>
    <property type="match status" value="1"/>
</dbReference>
<dbReference type="SUPFAM" id="SSF49899">
    <property type="entry name" value="Concanavalin A-like lectins/glucanases"/>
    <property type="match status" value="1"/>
</dbReference>
<gene>
    <name evidence="6" type="ORF">MGMO_57c00190</name>
</gene>
<dbReference type="OrthoDB" id="5560538at2"/>
<dbReference type="InterPro" id="IPR003961">
    <property type="entry name" value="FN3_dom"/>
</dbReference>
<evidence type="ECO:0000313" key="6">
    <source>
        <dbReference type="EMBL" id="ESS72439.1"/>
    </source>
</evidence>
<dbReference type="CDD" id="cd00146">
    <property type="entry name" value="PKD"/>
    <property type="match status" value="2"/>
</dbReference>
<feature type="domain" description="PKD" evidence="4">
    <location>
        <begin position="117"/>
        <end position="204"/>
    </location>
</feature>
<feature type="transmembrane region" description="Helical" evidence="3">
    <location>
        <begin position="20"/>
        <end position="42"/>
    </location>
</feature>